<name>A0A3E1YCH5_9BACT</name>
<organism evidence="3 4">
    <name type="scientific">Chitinophaga silvatica</name>
    <dbReference type="NCBI Taxonomy" id="2282649"/>
    <lineage>
        <taxon>Bacteria</taxon>
        <taxon>Pseudomonadati</taxon>
        <taxon>Bacteroidota</taxon>
        <taxon>Chitinophagia</taxon>
        <taxon>Chitinophagales</taxon>
        <taxon>Chitinophagaceae</taxon>
        <taxon>Chitinophaga</taxon>
    </lineage>
</organism>
<comment type="caution">
    <text evidence="3">The sequence shown here is derived from an EMBL/GenBank/DDBJ whole genome shotgun (WGS) entry which is preliminary data.</text>
</comment>
<dbReference type="GO" id="GO:0005509">
    <property type="term" value="F:calcium ion binding"/>
    <property type="evidence" value="ECO:0007669"/>
    <property type="project" value="InterPro"/>
</dbReference>
<dbReference type="RefSeq" id="WP_116975281.1">
    <property type="nucleotide sequence ID" value="NZ_QPMM01000003.1"/>
</dbReference>
<dbReference type="InterPro" id="IPR026444">
    <property type="entry name" value="Secre_tail"/>
</dbReference>
<dbReference type="Pfam" id="PF18962">
    <property type="entry name" value="Por_Secre_tail"/>
    <property type="match status" value="1"/>
</dbReference>
<evidence type="ECO:0000313" key="4">
    <source>
        <dbReference type="Proteomes" id="UP000260644"/>
    </source>
</evidence>
<dbReference type="AlphaFoldDB" id="A0A3E1YCH5"/>
<dbReference type="SUPFAM" id="SSF49265">
    <property type="entry name" value="Fibronectin type III"/>
    <property type="match status" value="1"/>
</dbReference>
<evidence type="ECO:0000313" key="3">
    <source>
        <dbReference type="EMBL" id="RFS23955.1"/>
    </source>
</evidence>
<dbReference type="Pfam" id="PF25788">
    <property type="entry name" value="Ig_Rha78A_N"/>
    <property type="match status" value="1"/>
</dbReference>
<dbReference type="SUPFAM" id="SSF49313">
    <property type="entry name" value="Cadherin-like"/>
    <property type="match status" value="2"/>
</dbReference>
<keyword evidence="1" id="KW-0732">Signal</keyword>
<dbReference type="OrthoDB" id="6475864at2"/>
<evidence type="ECO:0000259" key="2">
    <source>
        <dbReference type="Pfam" id="PF18962"/>
    </source>
</evidence>
<dbReference type="GO" id="GO:0016020">
    <property type="term" value="C:membrane"/>
    <property type="evidence" value="ECO:0007669"/>
    <property type="project" value="InterPro"/>
</dbReference>
<dbReference type="NCBIfam" id="TIGR04183">
    <property type="entry name" value="Por_Secre_tail"/>
    <property type="match status" value="1"/>
</dbReference>
<dbReference type="Proteomes" id="UP000260644">
    <property type="component" value="Unassembled WGS sequence"/>
</dbReference>
<proteinExistence type="predicted"/>
<evidence type="ECO:0000256" key="1">
    <source>
        <dbReference type="SAM" id="SignalP"/>
    </source>
</evidence>
<feature type="domain" description="Secretion system C-terminal sorting" evidence="2">
    <location>
        <begin position="1184"/>
        <end position="1253"/>
    </location>
</feature>
<dbReference type="InterPro" id="IPR036116">
    <property type="entry name" value="FN3_sf"/>
</dbReference>
<protein>
    <submittedName>
        <fullName evidence="3">T9SS C-terminal target domain-containing protein</fullName>
    </submittedName>
</protein>
<dbReference type="Pfam" id="PF05345">
    <property type="entry name" value="He_PIG"/>
    <property type="match status" value="1"/>
</dbReference>
<keyword evidence="4" id="KW-1185">Reference proteome</keyword>
<dbReference type="InterPro" id="IPR015919">
    <property type="entry name" value="Cadherin-like_sf"/>
</dbReference>
<reference evidence="3 4" key="1">
    <citation type="submission" date="2018-07" db="EMBL/GenBank/DDBJ databases">
        <title>Chitinophaga K2CV101002-2 sp. nov., isolated from a monsoon evergreen broad-leaved forest soil.</title>
        <authorList>
            <person name="Lv Y."/>
        </authorList>
    </citation>
    <scope>NUCLEOTIDE SEQUENCE [LARGE SCALE GENOMIC DNA]</scope>
    <source>
        <strain evidence="3 4">GDMCC 1.1288</strain>
    </source>
</reference>
<dbReference type="EMBL" id="QPMM01000003">
    <property type="protein sequence ID" value="RFS23955.1"/>
    <property type="molecule type" value="Genomic_DNA"/>
</dbReference>
<feature type="signal peptide" evidence="1">
    <location>
        <begin position="1"/>
        <end position="19"/>
    </location>
</feature>
<sequence>MSRFLQTAFFILLSNWCLGQNYTFNFNPTKSKSDSTLILGGTLDAVNTLTPTFNGFKRVFQPLKSIRITNQGVSTIISPRLIINNSKNWYNINRLIDEINAGVDESSTKDKYMAVWNFAIKNHFHFSPAETGDEQHDPIKLFAIYGYGICDDITRVLGTSSKRASNFTLYDLNVHVVPDLYIDSDTCIIDGDTGAFYLGLDNKKLVGYNSLIADRYLISRTHHYGSSSDNPDWMDKVVSTFYGSDDFSSLKSIPPFSTYHTLDYNLRPQESIIFDETISNPLYHSYQSGSVLKSELVSNGRFEYNIPFKNELFPIIFDSVWNCVAQNGSLKLTKNDGGFIVKVASPFVLVDGNVKYGLGGFTSSDYFKVSYSTDLLNWKLISNNSTAGTKTDNLTNTIATLTTPATYGYFLKFECHTSNTTNFKIDSLIVTSVFQNSKLFIPDLKLGNNLVHYEDDNTGQQQVQVTIAYQQTTNNRPPSNLINPIFPADKSTINYGQFQFAWSVPSDPDGDTITDYEIEVSERPDMKYPLSPNFKRMMTGVYTYNPPPIIPAAYYIPWPGLLNNNTTYYWHVRAKDSKGAWGDWSNTFQFIPHSPMPVLNPQLLRSPDSVKITWDKNPEGLAAIKYLVYASNEADGFTPSTSNLIATVDTTSYSYKVDDTKPAYAFYRVSALTGENNQKSTPTSLLKLSYPDVFAPIESVESERQVSIPLYQLSKYRINYNMRTDAIDTIKSNVVVTPVKLPSWLSYDPACNCLKGYLDSSTAHRLLYNERLSKVTLLASDKNFNEQQTLQFRVNGKYINHKPIVNVDTLIAFNNHSFNDSLEIIDIDLPYGDSVYVNVISKPSWIQKADFADSVFRISGVPTITKDMLDSVVIDVFDTYSRQRVVIPINIYLSPVASFAVSYDTLCRGNDVQISLNTRFKKPWSGRISGYNNQYDIQSNSPGYTLSITLDSSAVFTIDNLQSENYLFNDIGGTLRVYIRPNFAPEIVSTLGDTTIDTHSATNFQIQATDKDSIYCTDILKYNLINSPQWASVDELLGNIVLEPGPDDIGYHNIVYTVTDLQGHVAQDSFNLLVANVPVISSSPKGKQVINKEYVYDISVNDGVYDYESLPPDLTFNIIEKPDWLTYDSVTLLLRGTPRKSDVGKSTVILSVENQFGLNSLQSFTLLVTDTTFNKAVNNYDVTVFPNPIYNKAIVEYKLKSQSHITISLYDVQGKLIGIVLDKVQDKGGHYFNWSPSEKLPTGVYFLEFRFNNIYSNEVHKEVKRLMIL</sequence>
<accession>A0A3E1YCH5</accession>
<dbReference type="InterPro" id="IPR013783">
    <property type="entry name" value="Ig-like_fold"/>
</dbReference>
<feature type="chain" id="PRO_5017604800" evidence="1">
    <location>
        <begin position="20"/>
        <end position="1269"/>
    </location>
</feature>
<dbReference type="Gene3D" id="2.60.40.10">
    <property type="entry name" value="Immunoglobulins"/>
    <property type="match status" value="4"/>
</dbReference>
<gene>
    <name evidence="3" type="ORF">DVR12_08715</name>
</gene>